<dbReference type="EMBL" id="JGYD01000025">
    <property type="protein sequence ID" value="KSV17317.1"/>
    <property type="molecule type" value="Genomic_DNA"/>
</dbReference>
<organism evidence="1 2">
    <name type="scientific">Dehalococcoides mccartyi</name>
    <dbReference type="NCBI Taxonomy" id="61435"/>
    <lineage>
        <taxon>Bacteria</taxon>
        <taxon>Bacillati</taxon>
        <taxon>Chloroflexota</taxon>
        <taxon>Dehalococcoidia</taxon>
        <taxon>Dehalococcoidales</taxon>
        <taxon>Dehalococcoidaceae</taxon>
        <taxon>Dehalococcoides</taxon>
    </lineage>
</organism>
<dbReference type="RefSeq" id="WP_058292730.1">
    <property type="nucleotide sequence ID" value="NZ_CP013074.1"/>
</dbReference>
<gene>
    <name evidence="1" type="ORF">DA01_07790</name>
</gene>
<comment type="caution">
    <text evidence="1">The sequence shown here is derived from an EMBL/GenBank/DDBJ whole genome shotgun (WGS) entry which is preliminary data.</text>
</comment>
<proteinExistence type="predicted"/>
<reference evidence="1 2" key="1">
    <citation type="journal article" date="2015" name="Sci. Rep.">
        <title>A comparative genomics and reductive dehalogenase gene transcription study of two chloroethene-respiring bacteria, Dehalococcoides mccartyi strains MB and 11a.</title>
        <authorList>
            <person name="Low A."/>
            <person name="Shen Z."/>
            <person name="Cheng D."/>
            <person name="Rogers M.J."/>
            <person name="Lee P.K."/>
            <person name="He J."/>
        </authorList>
    </citation>
    <scope>NUCLEOTIDE SEQUENCE [LARGE SCALE GENOMIC DNA]</scope>
    <source>
        <strain evidence="1 2">MB</strain>
    </source>
</reference>
<evidence type="ECO:0000313" key="2">
    <source>
        <dbReference type="Proteomes" id="UP000053577"/>
    </source>
</evidence>
<dbReference type="OrthoDB" id="9993077at2"/>
<dbReference type="AlphaFoldDB" id="A0A0V8M0M7"/>
<accession>A0A0V8M0M7</accession>
<dbReference type="PATRIC" id="fig|61435.5.peg.1528"/>
<protein>
    <submittedName>
        <fullName evidence="1">Uncharacterized protein</fullName>
    </submittedName>
</protein>
<evidence type="ECO:0000313" key="1">
    <source>
        <dbReference type="EMBL" id="KSV17317.1"/>
    </source>
</evidence>
<dbReference type="Proteomes" id="UP000053577">
    <property type="component" value="Unassembled WGS sequence"/>
</dbReference>
<name>A0A0V8M0M7_9CHLR</name>
<sequence length="195" mass="21896">MTAKGFKIEACGMGFNNSGYPGAFTPVVISIIKSLVSGNTLHLFSGTSMIGSVRVDIEHPNATIHCTVEEFIAQDTRNWDWVVLDPPYQITRTDAKLNGYGIKGAVSSCVQKRRPLIGWLRQHAENVIWLDQCAPMIKGFKREKIWLLLPGGFHTVRILTWLSRNQKEMPLDTQYVIPSQLSQDQQTINKILGVE</sequence>